<feature type="domain" description="Flagellar basal body rod protein N-terminal" evidence="7">
    <location>
        <begin position="7"/>
        <end position="37"/>
    </location>
</feature>
<name>A0ABW5CI53_9HYPH</name>
<evidence type="ECO:0000256" key="1">
    <source>
        <dbReference type="ARBA" id="ARBA00004117"/>
    </source>
</evidence>
<dbReference type="Pfam" id="PF22638">
    <property type="entry name" value="FlgK_D1"/>
    <property type="match status" value="1"/>
</dbReference>
<dbReference type="Proteomes" id="UP001597371">
    <property type="component" value="Unassembled WGS sequence"/>
</dbReference>
<dbReference type="InterPro" id="IPR002371">
    <property type="entry name" value="FlgK"/>
</dbReference>
<dbReference type="NCBIfam" id="TIGR02492">
    <property type="entry name" value="flgK_ends"/>
    <property type="match status" value="1"/>
</dbReference>
<feature type="domain" description="Flagellar basal-body/hook protein C-terminal" evidence="8">
    <location>
        <begin position="453"/>
        <end position="490"/>
    </location>
</feature>
<keyword evidence="5" id="KW-0964">Secreted</keyword>
<protein>
    <recommendedName>
        <fullName evidence="4">Flagellar hook-associated protein 1</fullName>
    </recommendedName>
</protein>
<proteinExistence type="inferred from homology"/>
<evidence type="ECO:0000259" key="9">
    <source>
        <dbReference type="Pfam" id="PF22638"/>
    </source>
</evidence>
<evidence type="ECO:0000259" key="8">
    <source>
        <dbReference type="Pfam" id="PF06429"/>
    </source>
</evidence>
<dbReference type="InterPro" id="IPR010930">
    <property type="entry name" value="Flg_bb/hook_C_dom"/>
</dbReference>
<evidence type="ECO:0000256" key="3">
    <source>
        <dbReference type="ARBA" id="ARBA00009677"/>
    </source>
</evidence>
<dbReference type="SUPFAM" id="SSF64518">
    <property type="entry name" value="Phase 1 flagellin"/>
    <property type="match status" value="1"/>
</dbReference>
<organism evidence="10 11">
    <name type="scientific">Aureimonas populi</name>
    <dbReference type="NCBI Taxonomy" id="1701758"/>
    <lineage>
        <taxon>Bacteria</taxon>
        <taxon>Pseudomonadati</taxon>
        <taxon>Pseudomonadota</taxon>
        <taxon>Alphaproteobacteria</taxon>
        <taxon>Hyphomicrobiales</taxon>
        <taxon>Aurantimonadaceae</taxon>
        <taxon>Aureimonas</taxon>
    </lineage>
</organism>
<keyword evidence="6" id="KW-0975">Bacterial flagellum</keyword>
<evidence type="ECO:0000259" key="7">
    <source>
        <dbReference type="Pfam" id="PF00460"/>
    </source>
</evidence>
<keyword evidence="11" id="KW-1185">Reference proteome</keyword>
<dbReference type="PANTHER" id="PTHR30033:SF1">
    <property type="entry name" value="FLAGELLAR HOOK-ASSOCIATED PROTEIN 1"/>
    <property type="match status" value="1"/>
</dbReference>
<dbReference type="RefSeq" id="WP_209735703.1">
    <property type="nucleotide sequence ID" value="NZ_CP072611.1"/>
</dbReference>
<keyword evidence="10" id="KW-0966">Cell projection</keyword>
<keyword evidence="10" id="KW-0282">Flagellum</keyword>
<gene>
    <name evidence="10" type="primary">flgK</name>
    <name evidence="10" type="ORF">ACFSKQ_02595</name>
</gene>
<comment type="subcellular location">
    <subcellularLocation>
        <location evidence="1">Bacterial flagellum basal body</location>
    </subcellularLocation>
    <subcellularLocation>
        <location evidence="2">Secreted</location>
    </subcellularLocation>
</comment>
<sequence>MSLSSALDTAKSSLIASQTHTALVSRNIANLNTEGATRKYANVVTGIGGRVEVASIAQSQNSVLFRNMLDSSSAVGAWSTLASGYQRIDEVIGDTTLARSPAARISNLSDALQAYASNPSSSEFARAALDAARDLTTSITEVNATVETVRRDADNSLASAAEDMNRLLGEIEALNKKVVQGTAAGTDVTDFVDKRDQAVTALSEYVGVTARIRGDNDLVLHTDSGVTLFDTKARLVEFTPTSPLQPGVSGNAFKIDGVTVTGASASMPLKSGAVVGLTTLRDEVAVTFQTQLDEIARALVLTFAESDQRAGGTLGSLPGLFTASGGSLDLAQLENGEGVAGLAGRLKIADRAIETPTLIRDGGINVDPDHPGAFLYNSEGSAGFSTRILGLADALGGTRGFSAEAGIGTSATLVDFAASSLGWLQAGRAGALSETEYRTTIFQRTQETLSNETGVNLAEEMTLLTDLQRSYQAAAKLISTVDDMLATLLQSV</sequence>
<evidence type="ECO:0000256" key="6">
    <source>
        <dbReference type="ARBA" id="ARBA00023143"/>
    </source>
</evidence>
<dbReference type="PANTHER" id="PTHR30033">
    <property type="entry name" value="FLAGELLAR HOOK-ASSOCIATED PROTEIN 1"/>
    <property type="match status" value="1"/>
</dbReference>
<evidence type="ECO:0000313" key="11">
    <source>
        <dbReference type="Proteomes" id="UP001597371"/>
    </source>
</evidence>
<evidence type="ECO:0000256" key="2">
    <source>
        <dbReference type="ARBA" id="ARBA00004613"/>
    </source>
</evidence>
<evidence type="ECO:0000256" key="4">
    <source>
        <dbReference type="ARBA" id="ARBA00016244"/>
    </source>
</evidence>
<dbReference type="InterPro" id="IPR001444">
    <property type="entry name" value="Flag_bb_rod_N"/>
</dbReference>
<evidence type="ECO:0000313" key="10">
    <source>
        <dbReference type="EMBL" id="MFD2236351.1"/>
    </source>
</evidence>
<feature type="domain" description="Flagellar hook-associated protein FlgK helical" evidence="9">
    <location>
        <begin position="86"/>
        <end position="306"/>
    </location>
</feature>
<dbReference type="Pfam" id="PF00460">
    <property type="entry name" value="Flg_bb_rod"/>
    <property type="match status" value="1"/>
</dbReference>
<keyword evidence="10" id="KW-0969">Cilium</keyword>
<dbReference type="Pfam" id="PF06429">
    <property type="entry name" value="Flg_bbr_C"/>
    <property type="match status" value="1"/>
</dbReference>
<dbReference type="EMBL" id="JBHUIJ010000002">
    <property type="protein sequence ID" value="MFD2236351.1"/>
    <property type="molecule type" value="Genomic_DNA"/>
</dbReference>
<dbReference type="InterPro" id="IPR053927">
    <property type="entry name" value="FlgK_helical"/>
</dbReference>
<comment type="similarity">
    <text evidence="3">Belongs to the flagella basal body rod proteins family.</text>
</comment>
<evidence type="ECO:0000256" key="5">
    <source>
        <dbReference type="ARBA" id="ARBA00022525"/>
    </source>
</evidence>
<comment type="caution">
    <text evidence="10">The sequence shown here is derived from an EMBL/GenBank/DDBJ whole genome shotgun (WGS) entry which is preliminary data.</text>
</comment>
<reference evidence="11" key="1">
    <citation type="journal article" date="2019" name="Int. J. Syst. Evol. Microbiol.">
        <title>The Global Catalogue of Microorganisms (GCM) 10K type strain sequencing project: providing services to taxonomists for standard genome sequencing and annotation.</title>
        <authorList>
            <consortium name="The Broad Institute Genomics Platform"/>
            <consortium name="The Broad Institute Genome Sequencing Center for Infectious Disease"/>
            <person name="Wu L."/>
            <person name="Ma J."/>
        </authorList>
    </citation>
    <scope>NUCLEOTIDE SEQUENCE [LARGE SCALE GENOMIC DNA]</scope>
    <source>
        <strain evidence="11">ZS-35-S2</strain>
    </source>
</reference>
<accession>A0ABW5CI53</accession>